<dbReference type="GO" id="GO:0004672">
    <property type="term" value="F:protein kinase activity"/>
    <property type="evidence" value="ECO:0007669"/>
    <property type="project" value="InterPro"/>
</dbReference>
<dbReference type="InterPro" id="IPR036537">
    <property type="entry name" value="Adaptor_Cbl_N_dom_sf"/>
</dbReference>
<keyword evidence="3" id="KW-1185">Reference proteome</keyword>
<dbReference type="PROSITE" id="PS00109">
    <property type="entry name" value="PROTEIN_KINASE_TYR"/>
    <property type="match status" value="1"/>
</dbReference>
<dbReference type="Pfam" id="PF07714">
    <property type="entry name" value="PK_Tyr_Ser-Thr"/>
    <property type="match status" value="1"/>
</dbReference>
<dbReference type="InterPro" id="IPR008266">
    <property type="entry name" value="Tyr_kinase_AS"/>
</dbReference>
<gene>
    <name evidence="2" type="ORF">F8M41_022664</name>
</gene>
<dbReference type="GO" id="GO:0007166">
    <property type="term" value="P:cell surface receptor signaling pathway"/>
    <property type="evidence" value="ECO:0007669"/>
    <property type="project" value="InterPro"/>
</dbReference>
<evidence type="ECO:0000259" key="1">
    <source>
        <dbReference type="PROSITE" id="PS50011"/>
    </source>
</evidence>
<dbReference type="SUPFAM" id="SSF56112">
    <property type="entry name" value="Protein kinase-like (PK-like)"/>
    <property type="match status" value="1"/>
</dbReference>
<sequence>MEMLEKCNVKNVDSFTFKAKIDSLDKAIIMTTMKDLETIPSTKPKLSEFMEGTANVANNALSFIVPKLGIVISLINDIFTIHENAQFNKKMSRSIINRIASVEMIIKSLKSPIKYNEKFQDLQYQETFVRFQTILKKIKMFTETVTQLSAFETFLRAMNIKKEFIELMKEYEACMNDLSFTMIIVFNEQRRIDNDILTDTLAKKIKDTEVSLYQEICHIKNKLEKTKDSIRQIDPILLKEPSFNRRSDRRGKFEQIIKKVYKDFIEVACKSRDLGDQRFRRELLILEKLDECQNIEKFYGLSEVDGKEVMIFEWTEMGNLKDIYYKEHISWNLKARIAFEICKGIMFLDSIGIFHNDIRCENIMMSRFMEPKLANFQFAVQQNNNEKNITINQPIDVVNWMAPENMRKLFTESGNSNQVPYSKKCEIFSFGMLIWELTYQKIPYINMKSNDIIVHVTNGNREICDNFLDPENNIIHESFLDIIQLAWREVPEERININALSSKLLELI</sequence>
<evidence type="ECO:0000313" key="3">
    <source>
        <dbReference type="Proteomes" id="UP000439903"/>
    </source>
</evidence>
<dbReference type="OrthoDB" id="2314769at2759"/>
<organism evidence="2 3">
    <name type="scientific">Gigaspora margarita</name>
    <dbReference type="NCBI Taxonomy" id="4874"/>
    <lineage>
        <taxon>Eukaryota</taxon>
        <taxon>Fungi</taxon>
        <taxon>Fungi incertae sedis</taxon>
        <taxon>Mucoromycota</taxon>
        <taxon>Glomeromycotina</taxon>
        <taxon>Glomeromycetes</taxon>
        <taxon>Diversisporales</taxon>
        <taxon>Gigasporaceae</taxon>
        <taxon>Gigaspora</taxon>
    </lineage>
</organism>
<dbReference type="InterPro" id="IPR050167">
    <property type="entry name" value="Ser_Thr_protein_kinase"/>
</dbReference>
<dbReference type="CDD" id="cd21037">
    <property type="entry name" value="MLKL_NTD"/>
    <property type="match status" value="1"/>
</dbReference>
<name>A0A8H4B187_GIGMA</name>
<dbReference type="PROSITE" id="PS50011">
    <property type="entry name" value="PROTEIN_KINASE_DOM"/>
    <property type="match status" value="1"/>
</dbReference>
<keyword evidence="2" id="KW-0418">Kinase</keyword>
<dbReference type="InterPro" id="IPR059179">
    <property type="entry name" value="MLKL-like_MCAfunc"/>
</dbReference>
<dbReference type="Proteomes" id="UP000439903">
    <property type="component" value="Unassembled WGS sequence"/>
</dbReference>
<feature type="domain" description="Protein kinase" evidence="1">
    <location>
        <begin position="242"/>
        <end position="508"/>
    </location>
</feature>
<evidence type="ECO:0000313" key="2">
    <source>
        <dbReference type="EMBL" id="KAF0552058.1"/>
    </source>
</evidence>
<comment type="caution">
    <text evidence="2">The sequence shown here is derived from an EMBL/GenBank/DDBJ whole genome shotgun (WGS) entry which is preliminary data.</text>
</comment>
<proteinExistence type="predicted"/>
<dbReference type="InterPro" id="IPR011009">
    <property type="entry name" value="Kinase-like_dom_sf"/>
</dbReference>
<dbReference type="PANTHER" id="PTHR23257">
    <property type="entry name" value="SERINE-THREONINE PROTEIN KINASE"/>
    <property type="match status" value="1"/>
</dbReference>
<dbReference type="EMBL" id="WTPW01000072">
    <property type="protein sequence ID" value="KAF0552058.1"/>
    <property type="molecule type" value="Genomic_DNA"/>
</dbReference>
<keyword evidence="2" id="KW-0808">Transferase</keyword>
<accession>A0A8H4B187</accession>
<dbReference type="AlphaFoldDB" id="A0A8H4B187"/>
<dbReference type="InterPro" id="IPR000719">
    <property type="entry name" value="Prot_kinase_dom"/>
</dbReference>
<dbReference type="Gene3D" id="1.10.510.10">
    <property type="entry name" value="Transferase(Phosphotransferase) domain 1"/>
    <property type="match status" value="1"/>
</dbReference>
<dbReference type="GO" id="GO:0005524">
    <property type="term" value="F:ATP binding"/>
    <property type="evidence" value="ECO:0007669"/>
    <property type="project" value="InterPro"/>
</dbReference>
<reference evidence="2 3" key="1">
    <citation type="journal article" date="2019" name="Environ. Microbiol.">
        <title>At the nexus of three kingdoms: the genome of the mycorrhizal fungus Gigaspora margarita provides insights into plant, endobacterial and fungal interactions.</title>
        <authorList>
            <person name="Venice F."/>
            <person name="Ghignone S."/>
            <person name="Salvioli di Fossalunga A."/>
            <person name="Amselem J."/>
            <person name="Novero M."/>
            <person name="Xianan X."/>
            <person name="Sedzielewska Toro K."/>
            <person name="Morin E."/>
            <person name="Lipzen A."/>
            <person name="Grigoriev I.V."/>
            <person name="Henrissat B."/>
            <person name="Martin F.M."/>
            <person name="Bonfante P."/>
        </authorList>
    </citation>
    <scope>NUCLEOTIDE SEQUENCE [LARGE SCALE GENOMIC DNA]</scope>
    <source>
        <strain evidence="2 3">BEG34</strain>
    </source>
</reference>
<protein>
    <submittedName>
        <fullName evidence="2">Kinase-like protein</fullName>
    </submittedName>
</protein>
<dbReference type="Gene3D" id="1.20.930.20">
    <property type="entry name" value="Adaptor protein Cbl, N-terminal domain"/>
    <property type="match status" value="1"/>
</dbReference>
<dbReference type="InterPro" id="IPR001245">
    <property type="entry name" value="Ser-Thr/Tyr_kinase_cat_dom"/>
</dbReference>